<dbReference type="AlphaFoldDB" id="G9HQ30"/>
<evidence type="ECO:0000313" key="1">
    <source>
        <dbReference type="EMBL" id="AEO37467.1"/>
    </source>
</evidence>
<name>G9HQ30_9ZZZZ</name>
<proteinExistence type="predicted"/>
<accession>G9HQ30</accession>
<protein>
    <submittedName>
        <fullName evidence="1">MMGP3</fullName>
    </submittedName>
</protein>
<sequence>MEGDRRHRILSIESGRQVMAARDAVERLDENLRLRLLDARIGDANAHVLFLAQPVLAEVGFIAREELLDDEVVHFFPFGIPELLVALEMAERVEGLAHLVVASHHLIL</sequence>
<dbReference type="EMBL" id="JN379817">
    <property type="protein sequence ID" value="AEO37467.1"/>
    <property type="molecule type" value="Genomic_DNA"/>
</dbReference>
<organism evidence="1">
    <name type="scientific">uncultured organism</name>
    <dbReference type="NCBI Taxonomy" id="155900"/>
    <lineage>
        <taxon>unclassified sequences</taxon>
        <taxon>environmental samples</taxon>
    </lineage>
</organism>
<gene>
    <name evidence="1" type="primary">mmgp3</name>
</gene>
<reference evidence="1" key="1">
    <citation type="submission" date="2011-07" db="EMBL/GenBank/DDBJ databases">
        <title>Peptides from marine metagenome.</title>
        <authorList>
            <person name="Pushpanathan M."/>
            <person name="Rajendhran J."/>
            <person name="Sundarakrishnan B."/>
            <person name="Jayachandran S."/>
            <person name="Gunasekaran P."/>
        </authorList>
    </citation>
    <scope>NUCLEOTIDE SEQUENCE</scope>
</reference>